<dbReference type="Pfam" id="PF00240">
    <property type="entry name" value="ubiquitin"/>
    <property type="match status" value="1"/>
</dbReference>
<dbReference type="Pfam" id="PF00400">
    <property type="entry name" value="WD40"/>
    <property type="match status" value="4"/>
</dbReference>
<dbReference type="PROSITE" id="PS50294">
    <property type="entry name" value="WD_REPEATS_REGION"/>
    <property type="match status" value="3"/>
</dbReference>
<dbReference type="InterPro" id="IPR001680">
    <property type="entry name" value="WD40_rpt"/>
</dbReference>
<keyword evidence="1" id="KW-0853">WD repeat</keyword>
<organism evidence="4">
    <name type="scientific">Cladocopium goreaui</name>
    <dbReference type="NCBI Taxonomy" id="2562237"/>
    <lineage>
        <taxon>Eukaryota</taxon>
        <taxon>Sar</taxon>
        <taxon>Alveolata</taxon>
        <taxon>Dinophyceae</taxon>
        <taxon>Suessiales</taxon>
        <taxon>Symbiodiniaceae</taxon>
        <taxon>Cladocopium</taxon>
    </lineage>
</organism>
<dbReference type="Gene3D" id="2.170.16.10">
    <property type="entry name" value="Hedgehog/Intein (Hint) domain"/>
    <property type="match status" value="1"/>
</dbReference>
<dbReference type="InterPro" id="IPR015943">
    <property type="entry name" value="WD40/YVTN_repeat-like_dom_sf"/>
</dbReference>
<keyword evidence="6" id="KW-1185">Reference proteome</keyword>
<dbReference type="InterPro" id="IPR029071">
    <property type="entry name" value="Ubiquitin-like_domsf"/>
</dbReference>
<feature type="repeat" description="WD" evidence="1">
    <location>
        <begin position="122"/>
        <end position="163"/>
    </location>
</feature>
<evidence type="ECO:0000256" key="1">
    <source>
        <dbReference type="PROSITE-ProRule" id="PRU00221"/>
    </source>
</evidence>
<dbReference type="Gene3D" id="2.130.10.10">
    <property type="entry name" value="YVTN repeat-like/Quinoprotein amine dehydrogenase"/>
    <property type="match status" value="3"/>
</dbReference>
<dbReference type="InterPro" id="IPR001767">
    <property type="entry name" value="Hedgehog_Hint"/>
</dbReference>
<sequence>MATSPWGATGRHLLEHPKAQNAGAIAATTPLRREVVATVRVTGTETVAVLCQLIARATGEASSLRLLLEGRLLEKHQNLASAGVKDDCSVEIVKDQRLVLTASHDGTAKIWRADDGKCVRTLSGHSNAVNAARFSSSGLYVATASLDQTAKLWMVSTGNCEATLHGHTGSLVSVDFSPDDALLVTASSSDNSGRIWNLQSMACQTILAGYELNSARFTADGWKVLTACSWYDCALLWCAKTGNILQRFAPHDAAVLHSCVSHDASTVATATWDGALILWWAETGQLRRRLTGFGEKSKVYAAFSPDDQHVVSAGINHVAQIWSIEAVGASPMTLSGHGNTVTSAEFSGDGIWVVTGSYDGTAKIWDSVTGETLRTLKGHSDSVFWTALVFFKRFYAVSSPMEFDPMVMMYTSVHVACKVEEVREITLDKILEVSGFGEDSAMKTKVTESELELLQNIGFILLVEPKPAAALRLLAEEQRNFKVPVAGFPGSSEHFEELLSKAETLVYDFCASNNSLLLLPASIIFAAAWGAALDEGSGHAAGTHSTAPSSAVLSMLSQNFKGADKDAVARMMKEALHAMKQVNCKADLDKLTMQEIAKGARKCQRAFGMIHEERRQRSEAHRKERKRRRNDMKVPRSDLEELKRRAQVLQGQEDVEDFVLHGPLDMESLQILKSAKSSSFFGLLRLEDMTWEFPVVNRTLETSDCRLGTEKFVDSLSKDLEKSLGYDGMFYKGCLDFLHFNAKPEIPMMAQIEAFGERCKKALFVKDESAMHQVDPNQLEAECDRAVYNMDIQFRLLGSDALKTAEEFCAVFVDMVLPVDEEPECMRFIEDISMAHSEFLGTTHSWPAVIHKPHFEEAFMQACLENKKLESEEDGTHIDYGDGARDCQMKMNRLQAMPLDKHYKLLSKFFADVCPMLGMAPRFKAALFQRAAKIAAENNMTNLTTGKKRKPAFSALQVHLLDEAVAGKGGGDSRRRRRRRRRLNHKQSTCCDQAARTYEVGLTASAGVAVGYTQIGAEGYQRWRGNDCEYKWGVMGEACVGVSMGVGVDVTVSVGFFNSYDDIKGRAYFLGGGVCFFGCAGGTTIGTQLVGGKEIGKTIDTGGGMGIDAGGGYCEAWQMSEHREWIRKKKCPSGGGCFPGHAVVRTPGGLKPISQLQVGDQVLSVDAAGKLIYDDIYFFGHAERSAWAPFVNLKLQAPEGLLQWNLELTPDHFIQMCQANCSWEESRTVPAEQVLPGHHVWVVTDSGRLEIALVISTQLVPGSGLYNPYTLTGNIVVNGVVASSHSSWLLDAWMPLEFQHHLPAIYQQTFILGRCLYHLFGPAAADAIGVNNNGELPKEATSSAHLLAAVTILAAASQVLLSIAAVTALSKWSWQRVPKML</sequence>
<feature type="repeat" description="WD" evidence="1">
    <location>
        <begin position="89"/>
        <end position="121"/>
    </location>
</feature>
<dbReference type="SUPFAM" id="SSF47954">
    <property type="entry name" value="Cyclin-like"/>
    <property type="match status" value="1"/>
</dbReference>
<dbReference type="SMART" id="SM00320">
    <property type="entry name" value="WD40"/>
    <property type="match status" value="6"/>
</dbReference>
<dbReference type="InterPro" id="IPR036322">
    <property type="entry name" value="WD40_repeat_dom_sf"/>
</dbReference>
<dbReference type="PROSITE" id="PS50082">
    <property type="entry name" value="WD_REPEATS_2"/>
    <property type="match status" value="4"/>
</dbReference>
<dbReference type="PROSITE" id="PS50053">
    <property type="entry name" value="UBIQUITIN_2"/>
    <property type="match status" value="1"/>
</dbReference>
<dbReference type="PANTHER" id="PTHR19879">
    <property type="entry name" value="TRANSCRIPTION INITIATION FACTOR TFIID"/>
    <property type="match status" value="1"/>
</dbReference>
<dbReference type="EMBL" id="CAMXCT020002557">
    <property type="protein sequence ID" value="CAL1152270.1"/>
    <property type="molecule type" value="Genomic_DNA"/>
</dbReference>
<dbReference type="InterPro" id="IPR036915">
    <property type="entry name" value="Cyclin-like_sf"/>
</dbReference>
<dbReference type="Pfam" id="PF00134">
    <property type="entry name" value="Cyclin_N"/>
    <property type="match status" value="1"/>
</dbReference>
<evidence type="ECO:0000256" key="2">
    <source>
        <dbReference type="SAM" id="MobiDB-lite"/>
    </source>
</evidence>
<dbReference type="InterPro" id="IPR006671">
    <property type="entry name" value="Cyclin_N"/>
</dbReference>
<dbReference type="SMART" id="SM00306">
    <property type="entry name" value="HintN"/>
    <property type="match status" value="1"/>
</dbReference>
<comment type="caution">
    <text evidence="4">The sequence shown here is derived from an EMBL/GenBank/DDBJ whole genome shotgun (WGS) entry which is preliminary data.</text>
</comment>
<evidence type="ECO:0000313" key="6">
    <source>
        <dbReference type="Proteomes" id="UP001152797"/>
    </source>
</evidence>
<feature type="region of interest" description="Disordered" evidence="2">
    <location>
        <begin position="967"/>
        <end position="987"/>
    </location>
</feature>
<dbReference type="OrthoDB" id="411926at2759"/>
<reference evidence="5 6" key="2">
    <citation type="submission" date="2024-05" db="EMBL/GenBank/DDBJ databases">
        <authorList>
            <person name="Chen Y."/>
            <person name="Shah S."/>
            <person name="Dougan E. K."/>
            <person name="Thang M."/>
            <person name="Chan C."/>
        </authorList>
    </citation>
    <scope>NUCLEOTIDE SEQUENCE [LARGE SCALE GENOMIC DNA]</scope>
</reference>
<evidence type="ECO:0000259" key="3">
    <source>
        <dbReference type="PROSITE" id="PS50053"/>
    </source>
</evidence>
<feature type="repeat" description="WD" evidence="1">
    <location>
        <begin position="334"/>
        <end position="375"/>
    </location>
</feature>
<dbReference type="Proteomes" id="UP001152797">
    <property type="component" value="Unassembled WGS sequence"/>
</dbReference>
<feature type="repeat" description="WD" evidence="1">
    <location>
        <begin position="164"/>
        <end position="206"/>
    </location>
</feature>
<dbReference type="PANTHER" id="PTHR19879:SF9">
    <property type="entry name" value="TRANSCRIPTION INITIATION FACTOR TFIID SUBUNIT 5"/>
    <property type="match status" value="1"/>
</dbReference>
<dbReference type="InterPro" id="IPR000626">
    <property type="entry name" value="Ubiquitin-like_dom"/>
</dbReference>
<dbReference type="SUPFAM" id="SSF51294">
    <property type="entry name" value="Hedgehog/intein (Hint) domain"/>
    <property type="match status" value="1"/>
</dbReference>
<protein>
    <recommendedName>
        <fullName evidence="3">Ubiquitin-like domain-containing protein</fullName>
    </recommendedName>
</protein>
<reference evidence="4" key="1">
    <citation type="submission" date="2022-10" db="EMBL/GenBank/DDBJ databases">
        <authorList>
            <person name="Chen Y."/>
            <person name="Dougan E. K."/>
            <person name="Chan C."/>
            <person name="Rhodes N."/>
            <person name="Thang M."/>
        </authorList>
    </citation>
    <scope>NUCLEOTIDE SEQUENCE</scope>
</reference>
<accession>A0A9P1CWD3</accession>
<dbReference type="InterPro" id="IPR036844">
    <property type="entry name" value="Hint_dom_sf"/>
</dbReference>
<evidence type="ECO:0000313" key="4">
    <source>
        <dbReference type="EMBL" id="CAI3998895.1"/>
    </source>
</evidence>
<gene>
    <name evidence="4" type="ORF">C1SCF055_LOCUS25157</name>
</gene>
<dbReference type="GO" id="GO:0016540">
    <property type="term" value="P:protein autoprocessing"/>
    <property type="evidence" value="ECO:0007669"/>
    <property type="project" value="InterPro"/>
</dbReference>
<feature type="compositionally biased region" description="Basic residues" evidence="2">
    <location>
        <begin position="974"/>
        <end position="985"/>
    </location>
</feature>
<dbReference type="Gene3D" id="1.10.472.10">
    <property type="entry name" value="Cyclin-like"/>
    <property type="match status" value="1"/>
</dbReference>
<dbReference type="InterPro" id="IPR003587">
    <property type="entry name" value="Hint_dom_N"/>
</dbReference>
<dbReference type="Pfam" id="PF01079">
    <property type="entry name" value="Hint"/>
    <property type="match status" value="1"/>
</dbReference>
<dbReference type="Gene3D" id="3.10.20.90">
    <property type="entry name" value="Phosphatidylinositol 3-kinase Catalytic Subunit, Chain A, domain 1"/>
    <property type="match status" value="1"/>
</dbReference>
<feature type="domain" description="Ubiquitin-like" evidence="3">
    <location>
        <begin position="25"/>
        <end position="97"/>
    </location>
</feature>
<dbReference type="EMBL" id="CAMXCT030002557">
    <property type="protein sequence ID" value="CAL4786207.1"/>
    <property type="molecule type" value="Genomic_DNA"/>
</dbReference>
<feature type="compositionally biased region" description="Basic and acidic residues" evidence="2">
    <location>
        <begin position="610"/>
        <end position="622"/>
    </location>
</feature>
<proteinExistence type="predicted"/>
<dbReference type="SUPFAM" id="SSF54236">
    <property type="entry name" value="Ubiquitin-like"/>
    <property type="match status" value="1"/>
</dbReference>
<dbReference type="CDD" id="cd00200">
    <property type="entry name" value="WD40"/>
    <property type="match status" value="1"/>
</dbReference>
<evidence type="ECO:0000313" key="5">
    <source>
        <dbReference type="EMBL" id="CAL4786207.1"/>
    </source>
</evidence>
<dbReference type="CDD" id="cd00081">
    <property type="entry name" value="Hint"/>
    <property type="match status" value="1"/>
</dbReference>
<dbReference type="SUPFAM" id="SSF50978">
    <property type="entry name" value="WD40 repeat-like"/>
    <property type="match status" value="1"/>
</dbReference>
<feature type="region of interest" description="Disordered" evidence="2">
    <location>
        <begin position="609"/>
        <end position="639"/>
    </location>
</feature>
<dbReference type="EMBL" id="CAMXCT010002557">
    <property type="protein sequence ID" value="CAI3998895.1"/>
    <property type="molecule type" value="Genomic_DNA"/>
</dbReference>
<name>A0A9P1CWD3_9DINO</name>